<feature type="domain" description="Beta-lactamase-like ARB-00930-like C-terminal" evidence="4">
    <location>
        <begin position="417"/>
        <end position="552"/>
    </location>
</feature>
<evidence type="ECO:0000259" key="4">
    <source>
        <dbReference type="Pfam" id="PF26335"/>
    </source>
</evidence>
<proteinExistence type="inferred from homology"/>
<protein>
    <recommendedName>
        <fullName evidence="7">Beta-lactamase-related domain-containing protein</fullName>
    </recommendedName>
</protein>
<evidence type="ECO:0000313" key="6">
    <source>
        <dbReference type="Proteomes" id="UP000616885"/>
    </source>
</evidence>
<dbReference type="Pfam" id="PF26335">
    <property type="entry name" value="ARB_00930_C"/>
    <property type="match status" value="1"/>
</dbReference>
<dbReference type="Proteomes" id="UP000616885">
    <property type="component" value="Unassembled WGS sequence"/>
</dbReference>
<dbReference type="InterPro" id="IPR058664">
    <property type="entry name" value="ARB_00930-like_C"/>
</dbReference>
<dbReference type="PANTHER" id="PTHR22935:SF95">
    <property type="entry name" value="BETA-LACTAMASE-LIKE 1-RELATED"/>
    <property type="match status" value="1"/>
</dbReference>
<dbReference type="InterPro" id="IPR051478">
    <property type="entry name" value="Beta-lactamase-like_AB/R"/>
</dbReference>
<feature type="domain" description="Beta-lactamase-related" evidence="3">
    <location>
        <begin position="69"/>
        <end position="390"/>
    </location>
</feature>
<evidence type="ECO:0000256" key="2">
    <source>
        <dbReference type="SAM" id="SignalP"/>
    </source>
</evidence>
<gene>
    <name evidence="5" type="ORF">IM811_017601</name>
</gene>
<dbReference type="InterPro" id="IPR012338">
    <property type="entry name" value="Beta-lactam/transpept-like"/>
</dbReference>
<dbReference type="Gene3D" id="3.40.710.10">
    <property type="entry name" value="DD-peptidase/beta-lactamase superfamily"/>
    <property type="match status" value="1"/>
</dbReference>
<comment type="similarity">
    <text evidence="1">Belongs to the beta-lactamase family.</text>
</comment>
<reference evidence="5" key="1">
    <citation type="submission" date="2020-10" db="EMBL/GenBank/DDBJ databases">
        <title>High-Quality Genome Resource of Clonostachys rosea strain S41 by Oxford Nanopore Long-Read Sequencing.</title>
        <authorList>
            <person name="Wang H."/>
        </authorList>
    </citation>
    <scope>NUCLEOTIDE SEQUENCE</scope>
    <source>
        <strain evidence="5">S41</strain>
    </source>
</reference>
<evidence type="ECO:0000256" key="1">
    <source>
        <dbReference type="ARBA" id="ARBA00038473"/>
    </source>
</evidence>
<dbReference type="PANTHER" id="PTHR22935">
    <property type="entry name" value="PENICILLIN-BINDING PROTEIN"/>
    <property type="match status" value="1"/>
</dbReference>
<dbReference type="InterPro" id="IPR001466">
    <property type="entry name" value="Beta-lactam-related"/>
</dbReference>
<evidence type="ECO:0008006" key="7">
    <source>
        <dbReference type="Google" id="ProtNLM"/>
    </source>
</evidence>
<sequence>MKGKASVGIAGVMTLMPFAQAIQYCPPNGQLLPAPYISDAIANKTNLGQTLAQLVEDPGDLFNKSTVSFSVTVTSSSKTLFGFHHTADLLSAKGAQHVDGDTIYRIASVSKLFTTLSAMLQDGLNLDDLAWKHIPELEGVEAYKDITLRMLASHVSGIVRDGYAFDLAASVPPGVLQSLGFPNVTTPDWYPLCDSVGHEYCSREEFFSGLRNSSSVWAPGVTPAYSNFAFILLGLAAESYSGKKLGEIVSEKITGPLGMTLSGYEIPDESRIIAPLGSEEWATIDLGYWKGTAGIFSTPNDLAQLARGIIKHELLSPVKTNLWLKPTSFTTSTAGGGVGMPWSIVRTSDIQRPSGKRPLEVYSMIGSFAIYGAYVAVIPEYNIGFTVNIAGPGGDILLRTLLGLAIEKFVPVVDGLAREQAANKYAGLYQGPNRSLLRLGVDGGPGLKIEEWKNEGKSVFDAWMALSEESEGASGVDARLYPVTGNETNWQIGFLGVGKNETTLFKDYCETWFAYDKFRFAGLSVDEVVFESNEQGQIKGLKVPGLRADLAKC</sequence>
<feature type="signal peptide" evidence="2">
    <location>
        <begin position="1"/>
        <end position="21"/>
    </location>
</feature>
<evidence type="ECO:0000313" key="5">
    <source>
        <dbReference type="EMBL" id="KAF9748096.1"/>
    </source>
</evidence>
<dbReference type="AlphaFoldDB" id="A0A8H7N401"/>
<comment type="caution">
    <text evidence="5">The sequence shown here is derived from an EMBL/GenBank/DDBJ whole genome shotgun (WGS) entry which is preliminary data.</text>
</comment>
<evidence type="ECO:0000259" key="3">
    <source>
        <dbReference type="Pfam" id="PF00144"/>
    </source>
</evidence>
<organism evidence="5 6">
    <name type="scientific">Bionectria ochroleuca</name>
    <name type="common">Gliocladium roseum</name>
    <dbReference type="NCBI Taxonomy" id="29856"/>
    <lineage>
        <taxon>Eukaryota</taxon>
        <taxon>Fungi</taxon>
        <taxon>Dikarya</taxon>
        <taxon>Ascomycota</taxon>
        <taxon>Pezizomycotina</taxon>
        <taxon>Sordariomycetes</taxon>
        <taxon>Hypocreomycetidae</taxon>
        <taxon>Hypocreales</taxon>
        <taxon>Bionectriaceae</taxon>
        <taxon>Clonostachys</taxon>
    </lineage>
</organism>
<feature type="chain" id="PRO_5034609853" description="Beta-lactamase-related domain-containing protein" evidence="2">
    <location>
        <begin position="22"/>
        <end position="553"/>
    </location>
</feature>
<accession>A0A8H7N401</accession>
<name>A0A8H7N401_BIOOC</name>
<dbReference type="EMBL" id="JADCTT010000009">
    <property type="protein sequence ID" value="KAF9748096.1"/>
    <property type="molecule type" value="Genomic_DNA"/>
</dbReference>
<keyword evidence="2" id="KW-0732">Signal</keyword>
<dbReference type="SUPFAM" id="SSF56601">
    <property type="entry name" value="beta-lactamase/transpeptidase-like"/>
    <property type="match status" value="1"/>
</dbReference>
<dbReference type="Pfam" id="PF00144">
    <property type="entry name" value="Beta-lactamase"/>
    <property type="match status" value="1"/>
</dbReference>